<dbReference type="Proteomes" id="UP000193642">
    <property type="component" value="Unassembled WGS sequence"/>
</dbReference>
<gene>
    <name evidence="1" type="ORF">BCR33DRAFT_730084</name>
</gene>
<keyword evidence="2" id="KW-1185">Reference proteome</keyword>
<evidence type="ECO:0000313" key="2">
    <source>
        <dbReference type="Proteomes" id="UP000193642"/>
    </source>
</evidence>
<reference evidence="1 2" key="1">
    <citation type="submission" date="2016-07" db="EMBL/GenBank/DDBJ databases">
        <title>Pervasive Adenine N6-methylation of Active Genes in Fungi.</title>
        <authorList>
            <consortium name="DOE Joint Genome Institute"/>
            <person name="Mondo S.J."/>
            <person name="Dannebaum R.O."/>
            <person name="Kuo R.C."/>
            <person name="Labutti K."/>
            <person name="Haridas S."/>
            <person name="Kuo A."/>
            <person name="Salamov A."/>
            <person name="Ahrendt S.R."/>
            <person name="Lipzen A."/>
            <person name="Sullivan W."/>
            <person name="Andreopoulos W.B."/>
            <person name="Clum A."/>
            <person name="Lindquist E."/>
            <person name="Daum C."/>
            <person name="Ramamoorthy G.K."/>
            <person name="Gryganskyi A."/>
            <person name="Culley D."/>
            <person name="Magnuson J.K."/>
            <person name="James T.Y."/>
            <person name="O'Malley M.A."/>
            <person name="Stajich J.E."/>
            <person name="Spatafora J.W."/>
            <person name="Visel A."/>
            <person name="Grigoriev I.V."/>
        </authorList>
    </citation>
    <scope>NUCLEOTIDE SEQUENCE [LARGE SCALE GENOMIC DNA]</scope>
    <source>
        <strain evidence="1 2">JEL800</strain>
    </source>
</reference>
<organism evidence="1 2">
    <name type="scientific">Rhizoclosmatium globosum</name>
    <dbReference type="NCBI Taxonomy" id="329046"/>
    <lineage>
        <taxon>Eukaryota</taxon>
        <taxon>Fungi</taxon>
        <taxon>Fungi incertae sedis</taxon>
        <taxon>Chytridiomycota</taxon>
        <taxon>Chytridiomycota incertae sedis</taxon>
        <taxon>Chytridiomycetes</taxon>
        <taxon>Chytridiales</taxon>
        <taxon>Chytriomycetaceae</taxon>
        <taxon>Rhizoclosmatium</taxon>
    </lineage>
</organism>
<dbReference type="EMBL" id="MCGO01000234">
    <property type="protein sequence ID" value="ORY20539.1"/>
    <property type="molecule type" value="Genomic_DNA"/>
</dbReference>
<protein>
    <submittedName>
        <fullName evidence="1">Uncharacterized protein</fullName>
    </submittedName>
</protein>
<accession>A0A1Y2AD97</accession>
<dbReference type="AlphaFoldDB" id="A0A1Y2AD97"/>
<evidence type="ECO:0000313" key="1">
    <source>
        <dbReference type="EMBL" id="ORY20539.1"/>
    </source>
</evidence>
<comment type="caution">
    <text evidence="1">The sequence shown here is derived from an EMBL/GenBank/DDBJ whole genome shotgun (WGS) entry which is preliminary data.</text>
</comment>
<sequence length="65" mass="7797">MARECKRITVEVSWMCIEIHTGRWWGFVVLGRWHVRHEGKHITVEMSWMCIKTYPGILWGLVWLG</sequence>
<name>A0A1Y2AD97_9FUNG</name>
<proteinExistence type="predicted"/>